<keyword evidence="5" id="KW-0597">Phosphoprotein</keyword>
<dbReference type="CDD" id="cd00130">
    <property type="entry name" value="PAS"/>
    <property type="match status" value="2"/>
</dbReference>
<dbReference type="SMART" id="SM00091">
    <property type="entry name" value="PAS"/>
    <property type="match status" value="2"/>
</dbReference>
<evidence type="ECO:0000256" key="4">
    <source>
        <dbReference type="ARBA" id="ARBA00022543"/>
    </source>
</evidence>
<evidence type="ECO:0000256" key="1">
    <source>
        <dbReference type="ARBA" id="ARBA00000085"/>
    </source>
</evidence>
<dbReference type="EMBL" id="JACYFU010000002">
    <property type="protein sequence ID" value="MBD8065288.1"/>
    <property type="molecule type" value="Genomic_DNA"/>
</dbReference>
<evidence type="ECO:0000256" key="14">
    <source>
        <dbReference type="ARBA" id="ARBA00022991"/>
    </source>
</evidence>
<dbReference type="NCBIfam" id="TIGR00229">
    <property type="entry name" value="sensory_box"/>
    <property type="match status" value="2"/>
</dbReference>
<evidence type="ECO:0000256" key="2">
    <source>
        <dbReference type="ARBA" id="ARBA00012438"/>
    </source>
</evidence>
<dbReference type="SMART" id="SM00911">
    <property type="entry name" value="HWE_HK"/>
    <property type="match status" value="1"/>
</dbReference>
<keyword evidence="13" id="KW-0067">ATP-binding</keyword>
<keyword evidence="14" id="KW-0157">Chromophore</keyword>
<dbReference type="SMART" id="SM00086">
    <property type="entry name" value="PAC"/>
    <property type="match status" value="2"/>
</dbReference>
<dbReference type="Pfam" id="PF07536">
    <property type="entry name" value="HWE_HK"/>
    <property type="match status" value="1"/>
</dbReference>
<evidence type="ECO:0000259" key="17">
    <source>
        <dbReference type="PROSITE" id="PS50113"/>
    </source>
</evidence>
<dbReference type="Gene3D" id="3.30.450.20">
    <property type="entry name" value="PAS domain"/>
    <property type="match status" value="3"/>
</dbReference>
<dbReference type="PROSITE" id="PS50113">
    <property type="entry name" value="PAC"/>
    <property type="match status" value="3"/>
</dbReference>
<dbReference type="InterPro" id="IPR001610">
    <property type="entry name" value="PAC"/>
</dbReference>
<organism evidence="18 19">
    <name type="scientific">Devosia oryzisoli</name>
    <dbReference type="NCBI Taxonomy" id="2774138"/>
    <lineage>
        <taxon>Bacteria</taxon>
        <taxon>Pseudomonadati</taxon>
        <taxon>Pseudomonadota</taxon>
        <taxon>Alphaproteobacteria</taxon>
        <taxon>Hyphomicrobiales</taxon>
        <taxon>Devosiaceae</taxon>
        <taxon>Devosia</taxon>
    </lineage>
</organism>
<gene>
    <name evidence="18" type="ORF">IC608_07365</name>
</gene>
<dbReference type="Proteomes" id="UP000654108">
    <property type="component" value="Unassembled WGS sequence"/>
</dbReference>
<keyword evidence="11" id="KW-0547">Nucleotide-binding</keyword>
<proteinExistence type="predicted"/>
<evidence type="ECO:0000256" key="13">
    <source>
        <dbReference type="ARBA" id="ARBA00022840"/>
    </source>
</evidence>
<dbReference type="InterPro" id="IPR036890">
    <property type="entry name" value="HATPase_C_sf"/>
</dbReference>
<dbReference type="GO" id="GO:0009881">
    <property type="term" value="F:photoreceptor activity"/>
    <property type="evidence" value="ECO:0007669"/>
    <property type="project" value="UniProtKB-KW"/>
</dbReference>
<dbReference type="GO" id="GO:0004673">
    <property type="term" value="F:protein histidine kinase activity"/>
    <property type="evidence" value="ECO:0007669"/>
    <property type="project" value="UniProtKB-EC"/>
</dbReference>
<evidence type="ECO:0000256" key="12">
    <source>
        <dbReference type="ARBA" id="ARBA00022777"/>
    </source>
</evidence>
<feature type="domain" description="PAC" evidence="17">
    <location>
        <begin position="109"/>
        <end position="161"/>
    </location>
</feature>
<dbReference type="PANTHER" id="PTHR41523:SF8">
    <property type="entry name" value="ETHYLENE RESPONSE SENSOR PROTEIN"/>
    <property type="match status" value="1"/>
</dbReference>
<evidence type="ECO:0000256" key="6">
    <source>
        <dbReference type="ARBA" id="ARBA00022606"/>
    </source>
</evidence>
<evidence type="ECO:0000256" key="11">
    <source>
        <dbReference type="ARBA" id="ARBA00022741"/>
    </source>
</evidence>
<feature type="domain" description="PAC" evidence="17">
    <location>
        <begin position="1"/>
        <end position="30"/>
    </location>
</feature>
<keyword evidence="8" id="KW-0288">FMN</keyword>
<evidence type="ECO:0000256" key="10">
    <source>
        <dbReference type="ARBA" id="ARBA00022737"/>
    </source>
</evidence>
<dbReference type="AlphaFoldDB" id="A0A927FV07"/>
<accession>A0A927FV07</accession>
<dbReference type="EC" id="2.7.13.3" evidence="2"/>
<keyword evidence="9" id="KW-0808">Transferase</keyword>
<dbReference type="InterPro" id="IPR013655">
    <property type="entry name" value="PAS_fold_3"/>
</dbReference>
<evidence type="ECO:0000313" key="18">
    <source>
        <dbReference type="EMBL" id="MBD8065288.1"/>
    </source>
</evidence>
<reference evidence="18" key="1">
    <citation type="submission" date="2020-09" db="EMBL/GenBank/DDBJ databases">
        <title>Genome seq and assembly of Devosia sp.</title>
        <authorList>
            <person name="Chhetri G."/>
        </authorList>
    </citation>
    <scope>NUCLEOTIDE SEQUENCE</scope>
    <source>
        <strain evidence="18">PTR5</strain>
    </source>
</reference>
<name>A0A927FV07_9HYPH</name>
<dbReference type="SUPFAM" id="SSF55874">
    <property type="entry name" value="ATPase domain of HSP90 chaperone/DNA topoisomerase II/histidine kinase"/>
    <property type="match status" value="1"/>
</dbReference>
<keyword evidence="7" id="KW-0285">Flavoprotein</keyword>
<feature type="domain" description="PAC" evidence="17">
    <location>
        <begin position="235"/>
        <end position="287"/>
    </location>
</feature>
<keyword evidence="15" id="KW-0843">Virulence</keyword>
<dbReference type="PANTHER" id="PTHR41523">
    <property type="entry name" value="TWO-COMPONENT SYSTEM SENSOR PROTEIN"/>
    <property type="match status" value="1"/>
</dbReference>
<keyword evidence="12" id="KW-0418">Kinase</keyword>
<keyword evidence="4" id="KW-0600">Photoreceptor protein</keyword>
<protein>
    <recommendedName>
        <fullName evidence="3">Blue-light-activated histidine kinase</fullName>
        <ecNumber evidence="2">2.7.13.3</ecNumber>
    </recommendedName>
</protein>
<dbReference type="InterPro" id="IPR000700">
    <property type="entry name" value="PAS-assoc_C"/>
</dbReference>
<keyword evidence="19" id="KW-1185">Reference proteome</keyword>
<evidence type="ECO:0000256" key="5">
    <source>
        <dbReference type="ARBA" id="ARBA00022553"/>
    </source>
</evidence>
<dbReference type="GO" id="GO:0005524">
    <property type="term" value="F:ATP binding"/>
    <property type="evidence" value="ECO:0007669"/>
    <property type="project" value="UniProtKB-KW"/>
</dbReference>
<evidence type="ECO:0000256" key="8">
    <source>
        <dbReference type="ARBA" id="ARBA00022643"/>
    </source>
</evidence>
<evidence type="ECO:0000256" key="15">
    <source>
        <dbReference type="ARBA" id="ARBA00023026"/>
    </source>
</evidence>
<evidence type="ECO:0000256" key="16">
    <source>
        <dbReference type="ARBA" id="ARBA00023170"/>
    </source>
</evidence>
<comment type="catalytic activity">
    <reaction evidence="1">
        <text>ATP + protein L-histidine = ADP + protein N-phospho-L-histidine.</text>
        <dbReference type="EC" id="2.7.13.3"/>
    </reaction>
</comment>
<evidence type="ECO:0000313" key="19">
    <source>
        <dbReference type="Proteomes" id="UP000654108"/>
    </source>
</evidence>
<dbReference type="InterPro" id="IPR000014">
    <property type="entry name" value="PAS"/>
</dbReference>
<dbReference type="Gene3D" id="2.10.70.100">
    <property type="match status" value="1"/>
</dbReference>
<dbReference type="FunFam" id="3.30.450.20:FF:000099">
    <property type="entry name" value="Sensory box sensor histidine kinase"/>
    <property type="match status" value="1"/>
</dbReference>
<keyword evidence="6" id="KW-0716">Sensory transduction</keyword>
<dbReference type="Gene3D" id="3.30.565.10">
    <property type="entry name" value="Histidine kinase-like ATPase, C-terminal domain"/>
    <property type="match status" value="1"/>
</dbReference>
<keyword evidence="10" id="KW-0677">Repeat</keyword>
<sequence>MLDDAGEPMGSVCVVIDITDRVTAEKALARSEERLSLALGGSSLVGTWDWDVVENRVTADDRFARLYGLDPLRAGVGVPVEEFIAAIHPDDAERVRSEIEAALQSRGDYHSEYRVVSTDGTVHWIVASGRVRFNGEGAPVRFPGVVMDVSEQKRIAEALAESELRFRTLADTMPQMIWSTLPDGYHDYYNARWYEFTGVPVGTTDGAAWNAIFHPDDQERAWAVWRDSLATGEPYEIEYRLRHHSGRYRWTLGRALPIRDVSGTIVRWIGTCTDIHESRQSAQERELVAQELSHRIKNIFAVLTGIISLSARSNPEAKPFADQLRQRIHALGEAHDFVRPHTNLSSTDEDTRKLSALIQRLMRPYNEDASQQRVVFTGQDTVVDDAAATPLALLFHELATNAAKYGALSTEGGRVEISGEESGEIYRLVWREIDGPPIDMPAENTGFGTRLVGLSVEGQMRGKVERRWKAEGLEVMVEVPAESLIRSTRLRAATTS</sequence>
<evidence type="ECO:0000256" key="3">
    <source>
        <dbReference type="ARBA" id="ARBA00021740"/>
    </source>
</evidence>
<evidence type="ECO:0000256" key="9">
    <source>
        <dbReference type="ARBA" id="ARBA00022679"/>
    </source>
</evidence>
<dbReference type="InterPro" id="IPR035965">
    <property type="entry name" value="PAS-like_dom_sf"/>
</dbReference>
<dbReference type="InterPro" id="IPR011102">
    <property type="entry name" value="Sig_transdc_His_kinase_HWE"/>
</dbReference>
<dbReference type="Pfam" id="PF08447">
    <property type="entry name" value="PAS_3"/>
    <property type="match status" value="2"/>
</dbReference>
<evidence type="ECO:0000256" key="7">
    <source>
        <dbReference type="ARBA" id="ARBA00022630"/>
    </source>
</evidence>
<dbReference type="SUPFAM" id="SSF55785">
    <property type="entry name" value="PYP-like sensor domain (PAS domain)"/>
    <property type="match status" value="2"/>
</dbReference>
<keyword evidence="16" id="KW-0675">Receptor</keyword>
<comment type="caution">
    <text evidence="18">The sequence shown here is derived from an EMBL/GenBank/DDBJ whole genome shotgun (WGS) entry which is preliminary data.</text>
</comment>